<evidence type="ECO:0000313" key="4">
    <source>
        <dbReference type="Proteomes" id="UP000019141"/>
    </source>
</evidence>
<dbReference type="Pfam" id="PF20014">
    <property type="entry name" value="GAP1-M"/>
    <property type="match status" value="1"/>
</dbReference>
<sequence>MKQLYFTSCTPHEGLQGRAGLQVRALSSEAGQSIMQTAPKFCYYHLPFGDEYRPDIVNPEDAPIRFAFLVTPELGPIALQAVYFGIDPASGRPGNPFVHLLFHDLDKHLDALTVLSSWQSPFWQMEAAQSDVNLGDVVALEPGGLIDETLLVECAQHDDGWLDNVAFLLNAFLQIEPARQIFIVGEPRDIVGLLFAVIRLVPVSWRPTMTFSTYEKQIEGHDVRFVGTTWGTTSPERDLPDYCYTGRAVALNLKTGRRSPDIRDLSYTQFAMEQLASDTLADHVDPFLHLCDLAGIEQPEELETLFHSYHAIDHEVTLSQPMLQTICQYPPFTTHAFQSQSFQSRLLEAIEIDPSITAGLDKHLAAYFANHQSAAHILTERFYKQVLPHIRTGTVDKLDALIRHVVPLIPASDQILQRLYHDLSDDVSHPPPTIPVDVRTYLLQVWRDIIPLTKEPERLHPWLTVSSTEELEQLLTPLTSPALLSIALSLNLNAGIQPNDRTLRHLLSRPKLITSYLQSVSKEAPALASETAALLAQVAPEGYLSQLLETTHNEPMPWMAPFLTTITGVHREPFLRQYGNQLLQVMDHEAAFETFLTRFEADHQNLFGQSASLLAFYGNCVERRVFKEDALPERIKAWQYLGQLSMPELSSQKARFIRQHMTTLQPILTPDMHQALQLQLLTLLAQACVSDASPVDVESAVFVLGPAFMTTDAALSPEFATWEELCKLALADKDLLSHNIFTWDLMKVRAGVAKNAQRKRIMLERTTLSSSGIELLQKLPKKTRTALMLDADRWPRESRKALSHWMNKHGRKGIFGRVKTLFSHS</sequence>
<reference evidence="3 4" key="1">
    <citation type="journal article" date="2014" name="Nature">
        <title>An environmental bacterial taxon with a large and distinct metabolic repertoire.</title>
        <authorList>
            <person name="Wilson M.C."/>
            <person name="Mori T."/>
            <person name="Ruckert C."/>
            <person name="Uria A.R."/>
            <person name="Helf M.J."/>
            <person name="Takada K."/>
            <person name="Gernert C."/>
            <person name="Steffens U.A."/>
            <person name="Heycke N."/>
            <person name="Schmitt S."/>
            <person name="Rinke C."/>
            <person name="Helfrich E.J."/>
            <person name="Brachmann A.O."/>
            <person name="Gurgui C."/>
            <person name="Wakimoto T."/>
            <person name="Kracht M."/>
            <person name="Crusemann M."/>
            <person name="Hentschel U."/>
            <person name="Abe I."/>
            <person name="Matsunaga S."/>
            <person name="Kalinowski J."/>
            <person name="Takeyama H."/>
            <person name="Piel J."/>
        </authorList>
    </citation>
    <scope>NUCLEOTIDE SEQUENCE [LARGE SCALE GENOMIC DNA]</scope>
    <source>
        <strain evidence="4">TSY1</strain>
    </source>
</reference>
<dbReference type="Proteomes" id="UP000019141">
    <property type="component" value="Unassembled WGS sequence"/>
</dbReference>
<keyword evidence="4" id="KW-1185">Reference proteome</keyword>
<protein>
    <submittedName>
        <fullName evidence="3">Uncharacterized protein</fullName>
    </submittedName>
</protein>
<gene>
    <name evidence="3" type="ORF">ETSY1_02185</name>
</gene>
<name>W4LY51_ENTF1</name>
<dbReference type="Pfam" id="PF20013">
    <property type="entry name" value="GAP1-N2"/>
    <property type="match status" value="1"/>
</dbReference>
<proteinExistence type="predicted"/>
<dbReference type="EMBL" id="AZHW01000106">
    <property type="protein sequence ID" value="ETX02813.1"/>
    <property type="molecule type" value="Genomic_DNA"/>
</dbReference>
<dbReference type="HOGENOM" id="CLU_343131_0_0_7"/>
<evidence type="ECO:0000259" key="1">
    <source>
        <dbReference type="Pfam" id="PF20013"/>
    </source>
</evidence>
<dbReference type="InterPro" id="IPR045401">
    <property type="entry name" value="GAP1-M"/>
</dbReference>
<comment type="caution">
    <text evidence="3">The sequence shown here is derived from an EMBL/GenBank/DDBJ whole genome shotgun (WGS) entry which is preliminary data.</text>
</comment>
<evidence type="ECO:0000259" key="2">
    <source>
        <dbReference type="Pfam" id="PF20014"/>
    </source>
</evidence>
<feature type="domain" description="GTPase-associated protein 1 middle" evidence="2">
    <location>
        <begin position="153"/>
        <end position="230"/>
    </location>
</feature>
<organism evidence="3 4">
    <name type="scientific">Entotheonella factor</name>
    <dbReference type="NCBI Taxonomy" id="1429438"/>
    <lineage>
        <taxon>Bacteria</taxon>
        <taxon>Pseudomonadati</taxon>
        <taxon>Nitrospinota/Tectimicrobiota group</taxon>
        <taxon>Candidatus Tectimicrobiota</taxon>
        <taxon>Candidatus Entotheonellia</taxon>
        <taxon>Candidatus Entotheonellales</taxon>
        <taxon>Candidatus Entotheonellaceae</taxon>
        <taxon>Candidatus Entotheonella</taxon>
    </lineage>
</organism>
<dbReference type="AlphaFoldDB" id="W4LY51"/>
<dbReference type="InterPro" id="IPR045402">
    <property type="entry name" value="GAP1-N2"/>
</dbReference>
<evidence type="ECO:0000313" key="3">
    <source>
        <dbReference type="EMBL" id="ETX02813.1"/>
    </source>
</evidence>
<feature type="domain" description="GTPase-associated protein 1 N-terminal" evidence="1">
    <location>
        <begin position="2"/>
        <end position="131"/>
    </location>
</feature>
<accession>W4LY51</accession>